<dbReference type="SUPFAM" id="SSF56436">
    <property type="entry name" value="C-type lectin-like"/>
    <property type="match status" value="2"/>
</dbReference>
<dbReference type="PROSITE" id="PS50041">
    <property type="entry name" value="C_TYPE_LECTIN_2"/>
    <property type="match status" value="1"/>
</dbReference>
<proteinExistence type="predicted"/>
<comment type="subcellular location">
    <subcellularLocation>
        <location evidence="1">Cell membrane</location>
        <topology evidence="1">Single-pass type II membrane protein</topology>
    </subcellularLocation>
    <subcellularLocation>
        <location evidence="2">Secreted</location>
    </subcellularLocation>
</comment>
<keyword evidence="3" id="KW-0964">Secreted</keyword>
<evidence type="ECO:0000256" key="3">
    <source>
        <dbReference type="ARBA" id="ARBA00022525"/>
    </source>
</evidence>
<dbReference type="PANTHER" id="PTHR45710:SF26">
    <property type="entry name" value="RH26557P"/>
    <property type="match status" value="1"/>
</dbReference>
<feature type="domain" description="C-type lectin" evidence="4">
    <location>
        <begin position="322"/>
        <end position="420"/>
    </location>
</feature>
<dbReference type="GO" id="GO:0005886">
    <property type="term" value="C:plasma membrane"/>
    <property type="evidence" value="ECO:0007669"/>
    <property type="project" value="UniProtKB-SubCell"/>
</dbReference>
<keyword evidence="6" id="KW-1185">Reference proteome</keyword>
<sequence length="586" mass="67664">VIRRNRRYIPSDYDCGVAFKYYLSVVDCSHHRKWICKREEVVDLFTEHDGRAFYLPDGISSKYCTLAEAKQACLASQTCTGVTNSGKCFLLHNSIDLYNTRNKTARTLIKSICSAGRHGEICEHMCPKCDDDVPCNPHTGLCSETVFCSKNDSSFTCETGTLIGGRCPVEDNWIYWRGSCYYIHKGENKKWRPARYMCRHYSNADLLWITTKAEKELDAYGTIYGFAKVEKKDFRRFDGYFLVGFTKDNKSVNHTSLMAAFQHCRAEREHCTGIQRIRNIYTTSLAKRMVLIIGNDATLYTVYLKSDVIHLRCPKDPGWWYWNNSCYYVEPTKLMKWEEAKNFCMAYHETKLLPQPRNEEKEWLTTMLKNEIWIDPELQEEDMPNSKDSYKQVHFICARMKLEGTFESGSCSSLAAWVCKRSVALNNETLFLPQCILYSEVLQNTGSRPTCCTTNNSTVCIAVCTSLLKRTYENKEFAKSACLLEKECTGISYWKKKYQPVSGKELISTTSNQDTAYIKTACSEGHYGAYCQDICPECPEDRPCNRLTGKCAEELTCMEKKHMHLCKFSEYYYFGKSWSILYILIL</sequence>
<evidence type="ECO:0000259" key="4">
    <source>
        <dbReference type="PROSITE" id="PS50041"/>
    </source>
</evidence>
<evidence type="ECO:0000313" key="6">
    <source>
        <dbReference type="Proteomes" id="UP001474421"/>
    </source>
</evidence>
<evidence type="ECO:0000313" key="5">
    <source>
        <dbReference type="EMBL" id="KAK9406614.1"/>
    </source>
</evidence>
<feature type="non-terminal residue" evidence="5">
    <location>
        <position position="1"/>
    </location>
</feature>
<evidence type="ECO:0000256" key="2">
    <source>
        <dbReference type="ARBA" id="ARBA00004613"/>
    </source>
</evidence>
<dbReference type="InterPro" id="IPR016187">
    <property type="entry name" value="CTDL_fold"/>
</dbReference>
<dbReference type="EMBL" id="JAOTOJ010000002">
    <property type="protein sequence ID" value="KAK9406614.1"/>
    <property type="molecule type" value="Genomic_DNA"/>
</dbReference>
<dbReference type="Gene3D" id="3.10.100.10">
    <property type="entry name" value="Mannose-Binding Protein A, subunit A"/>
    <property type="match status" value="2"/>
</dbReference>
<name>A0AAW1BWS9_CROAD</name>
<dbReference type="PANTHER" id="PTHR45710">
    <property type="entry name" value="C-TYPE LECTIN DOMAIN-CONTAINING PROTEIN 180"/>
    <property type="match status" value="1"/>
</dbReference>
<dbReference type="SMART" id="SM00034">
    <property type="entry name" value="CLECT"/>
    <property type="match status" value="2"/>
</dbReference>
<dbReference type="InterPro" id="IPR050828">
    <property type="entry name" value="C-type_lectin/matrix_domain"/>
</dbReference>
<evidence type="ECO:0000256" key="1">
    <source>
        <dbReference type="ARBA" id="ARBA00004401"/>
    </source>
</evidence>
<protein>
    <recommendedName>
        <fullName evidence="4">C-type lectin domain-containing protein</fullName>
    </recommendedName>
</protein>
<accession>A0AAW1BWS9</accession>
<organism evidence="5 6">
    <name type="scientific">Crotalus adamanteus</name>
    <name type="common">Eastern diamondback rattlesnake</name>
    <dbReference type="NCBI Taxonomy" id="8729"/>
    <lineage>
        <taxon>Eukaryota</taxon>
        <taxon>Metazoa</taxon>
        <taxon>Chordata</taxon>
        <taxon>Craniata</taxon>
        <taxon>Vertebrata</taxon>
        <taxon>Euteleostomi</taxon>
        <taxon>Lepidosauria</taxon>
        <taxon>Squamata</taxon>
        <taxon>Bifurcata</taxon>
        <taxon>Unidentata</taxon>
        <taxon>Episquamata</taxon>
        <taxon>Toxicofera</taxon>
        <taxon>Serpentes</taxon>
        <taxon>Colubroidea</taxon>
        <taxon>Viperidae</taxon>
        <taxon>Crotalinae</taxon>
        <taxon>Crotalus</taxon>
    </lineage>
</organism>
<gene>
    <name evidence="5" type="ORF">NXF25_005388</name>
</gene>
<dbReference type="InterPro" id="IPR016186">
    <property type="entry name" value="C-type_lectin-like/link_sf"/>
</dbReference>
<dbReference type="GO" id="GO:0005576">
    <property type="term" value="C:extracellular region"/>
    <property type="evidence" value="ECO:0007669"/>
    <property type="project" value="UniProtKB-SubCell"/>
</dbReference>
<dbReference type="AlphaFoldDB" id="A0AAW1BWS9"/>
<dbReference type="InterPro" id="IPR001304">
    <property type="entry name" value="C-type_lectin-like"/>
</dbReference>
<reference evidence="5 6" key="1">
    <citation type="journal article" date="2024" name="Proc. Natl. Acad. Sci. U.S.A.">
        <title>The genetic regulatory architecture and epigenomic basis for age-related changes in rattlesnake venom.</title>
        <authorList>
            <person name="Hogan M.P."/>
            <person name="Holding M.L."/>
            <person name="Nystrom G.S."/>
            <person name="Colston T.J."/>
            <person name="Bartlett D.A."/>
            <person name="Mason A.J."/>
            <person name="Ellsworth S.A."/>
            <person name="Rautsaw R.M."/>
            <person name="Lawrence K.C."/>
            <person name="Strickland J.L."/>
            <person name="He B."/>
            <person name="Fraser P."/>
            <person name="Margres M.J."/>
            <person name="Gilbert D.M."/>
            <person name="Gibbs H.L."/>
            <person name="Parkinson C.L."/>
            <person name="Rokyta D.R."/>
        </authorList>
    </citation>
    <scope>NUCLEOTIDE SEQUENCE [LARGE SCALE GENOMIC DNA]</scope>
    <source>
        <strain evidence="5">DRR0105</strain>
    </source>
</reference>
<comment type="caution">
    <text evidence="5">The sequence shown here is derived from an EMBL/GenBank/DDBJ whole genome shotgun (WGS) entry which is preliminary data.</text>
</comment>
<dbReference type="Proteomes" id="UP001474421">
    <property type="component" value="Unassembled WGS sequence"/>
</dbReference>